<keyword evidence="2" id="KW-1185">Reference proteome</keyword>
<gene>
    <name evidence="1" type="ORF">GCM10010984_19670</name>
</gene>
<protein>
    <recommendedName>
        <fullName evidence="3">CarboxypepD_reg-like domain-containing protein</fullName>
    </recommendedName>
</protein>
<dbReference type="Gene3D" id="2.60.40.1120">
    <property type="entry name" value="Carboxypeptidase-like, regulatory domain"/>
    <property type="match status" value="1"/>
</dbReference>
<accession>A0ABQ1TU47</accession>
<evidence type="ECO:0000313" key="2">
    <source>
        <dbReference type="Proteomes" id="UP000650994"/>
    </source>
</evidence>
<dbReference type="InterPro" id="IPR008969">
    <property type="entry name" value="CarboxyPept-like_regulatory"/>
</dbReference>
<evidence type="ECO:0000313" key="1">
    <source>
        <dbReference type="EMBL" id="GGF02241.1"/>
    </source>
</evidence>
<organism evidence="1 2">
    <name type="scientific">Chishuiella changwenlii</name>
    <dbReference type="NCBI Taxonomy" id="1434701"/>
    <lineage>
        <taxon>Bacteria</taxon>
        <taxon>Pseudomonadati</taxon>
        <taxon>Bacteroidota</taxon>
        <taxon>Flavobacteriia</taxon>
        <taxon>Flavobacteriales</taxon>
        <taxon>Weeksellaceae</taxon>
        <taxon>Chishuiella</taxon>
    </lineage>
</organism>
<comment type="caution">
    <text evidence="1">The sequence shown here is derived from an EMBL/GenBank/DDBJ whole genome shotgun (WGS) entry which is preliminary data.</text>
</comment>
<dbReference type="EMBL" id="BMFL01000012">
    <property type="protein sequence ID" value="GGF02241.1"/>
    <property type="molecule type" value="Genomic_DNA"/>
</dbReference>
<reference evidence="2" key="1">
    <citation type="journal article" date="2019" name="Int. J. Syst. Evol. Microbiol.">
        <title>The Global Catalogue of Microorganisms (GCM) 10K type strain sequencing project: providing services to taxonomists for standard genome sequencing and annotation.</title>
        <authorList>
            <consortium name="The Broad Institute Genomics Platform"/>
            <consortium name="The Broad Institute Genome Sequencing Center for Infectious Disease"/>
            <person name="Wu L."/>
            <person name="Ma J."/>
        </authorList>
    </citation>
    <scope>NUCLEOTIDE SEQUENCE [LARGE SCALE GENOMIC DNA]</scope>
    <source>
        <strain evidence="2">CGMCC 1.12707</strain>
    </source>
</reference>
<proteinExistence type="predicted"/>
<name>A0ABQ1TU47_9FLAO</name>
<dbReference type="SUPFAM" id="SSF49464">
    <property type="entry name" value="Carboxypeptidase regulatory domain-like"/>
    <property type="match status" value="1"/>
</dbReference>
<evidence type="ECO:0008006" key="3">
    <source>
        <dbReference type="Google" id="ProtNLM"/>
    </source>
</evidence>
<dbReference type="Proteomes" id="UP000650994">
    <property type="component" value="Unassembled WGS sequence"/>
</dbReference>
<sequence length="215" mass="24546">MGLISNQEKFCELCAKSVHDLDNYSFKELKTFMKSNSSACVKIERRNLNQFNSFENSQSISHQTKKWFQLSSLLGFLSFSSITNAQGIKENDSIVLKGVINDVNDFPEADVFVNLKGSEFTVYTDENGEFELKIPKNESNYELEFGIVKENKQSFTVINSVASELIVIKSNYNMSDEAFPLIGEVAIVKHYKRKVFFRKVGRTIAWPFKQVASVF</sequence>